<evidence type="ECO:0000259" key="4">
    <source>
        <dbReference type="PROSITE" id="PS50893"/>
    </source>
</evidence>
<evidence type="ECO:0000313" key="6">
    <source>
        <dbReference type="Proteomes" id="UP001292216"/>
    </source>
</evidence>
<keyword evidence="1" id="KW-0813">Transport</keyword>
<organism evidence="5 6">
    <name type="scientific">Paenibacillus phoenicis</name>
    <dbReference type="NCBI Taxonomy" id="554117"/>
    <lineage>
        <taxon>Bacteria</taxon>
        <taxon>Bacillati</taxon>
        <taxon>Bacillota</taxon>
        <taxon>Bacilli</taxon>
        <taxon>Bacillales</taxon>
        <taxon>Paenibacillaceae</taxon>
        <taxon>Paenibacillus</taxon>
    </lineage>
</organism>
<dbReference type="SMART" id="SM00382">
    <property type="entry name" value="AAA"/>
    <property type="match status" value="1"/>
</dbReference>
<dbReference type="InterPro" id="IPR032823">
    <property type="entry name" value="BCA_ABC_TP_C"/>
</dbReference>
<protein>
    <submittedName>
        <fullName evidence="5">ABC transporter ATP-binding protein</fullName>
    </submittedName>
</protein>
<dbReference type="Pfam" id="PF00005">
    <property type="entry name" value="ABC_tran"/>
    <property type="match status" value="1"/>
</dbReference>
<evidence type="ECO:0000313" key="5">
    <source>
        <dbReference type="EMBL" id="MEA3570145.1"/>
    </source>
</evidence>
<evidence type="ECO:0000256" key="2">
    <source>
        <dbReference type="ARBA" id="ARBA00022741"/>
    </source>
</evidence>
<keyword evidence="2" id="KW-0547">Nucleotide-binding</keyword>
<gene>
    <name evidence="5" type="ORF">U9M73_09015</name>
</gene>
<dbReference type="Pfam" id="PF12399">
    <property type="entry name" value="BCA_ABC_TP_C"/>
    <property type="match status" value="1"/>
</dbReference>
<reference evidence="5 6" key="1">
    <citation type="submission" date="2023-12" db="EMBL/GenBank/DDBJ databases">
        <title>Whole genome sequencing of Paenibacillus phoenicis isolated from the Phoenix Mars Lander spacecraft assembly facility.</title>
        <authorList>
            <person name="Garcia A."/>
            <person name="Venkateswaran K."/>
        </authorList>
    </citation>
    <scope>NUCLEOTIDE SEQUENCE [LARGE SCALE GENOMIC DNA]</scope>
    <source>
        <strain evidence="5 6">3PO2SA</strain>
    </source>
</reference>
<dbReference type="GO" id="GO:0005524">
    <property type="term" value="F:ATP binding"/>
    <property type="evidence" value="ECO:0007669"/>
    <property type="project" value="UniProtKB-KW"/>
</dbReference>
<dbReference type="SUPFAM" id="SSF52540">
    <property type="entry name" value="P-loop containing nucleoside triphosphate hydrolases"/>
    <property type="match status" value="1"/>
</dbReference>
<name>A0ABU5PJT6_9BACL</name>
<dbReference type="CDD" id="cd03219">
    <property type="entry name" value="ABC_Mj1267_LivG_branched"/>
    <property type="match status" value="1"/>
</dbReference>
<dbReference type="EMBL" id="JAYERP010000001">
    <property type="protein sequence ID" value="MEA3570145.1"/>
    <property type="molecule type" value="Genomic_DNA"/>
</dbReference>
<evidence type="ECO:0000256" key="3">
    <source>
        <dbReference type="ARBA" id="ARBA00022840"/>
    </source>
</evidence>
<dbReference type="PANTHER" id="PTHR45772:SF7">
    <property type="entry name" value="AMINO ACID ABC TRANSPORTER ATP-BINDING PROTEIN"/>
    <property type="match status" value="1"/>
</dbReference>
<dbReference type="Gene3D" id="3.40.50.300">
    <property type="entry name" value="P-loop containing nucleotide triphosphate hydrolases"/>
    <property type="match status" value="1"/>
</dbReference>
<dbReference type="PANTHER" id="PTHR45772">
    <property type="entry name" value="CONSERVED COMPONENT OF ABC TRANSPORTER FOR NATURAL AMINO ACIDS-RELATED"/>
    <property type="match status" value="1"/>
</dbReference>
<proteinExistence type="predicted"/>
<dbReference type="Proteomes" id="UP001292216">
    <property type="component" value="Unassembled WGS sequence"/>
</dbReference>
<evidence type="ECO:0000256" key="1">
    <source>
        <dbReference type="ARBA" id="ARBA00022448"/>
    </source>
</evidence>
<dbReference type="InterPro" id="IPR003593">
    <property type="entry name" value="AAA+_ATPase"/>
</dbReference>
<dbReference type="InterPro" id="IPR051120">
    <property type="entry name" value="ABC_AA/LPS_Transport"/>
</dbReference>
<dbReference type="InterPro" id="IPR027417">
    <property type="entry name" value="P-loop_NTPase"/>
</dbReference>
<dbReference type="RefSeq" id="WP_323079103.1">
    <property type="nucleotide sequence ID" value="NZ_CBCSKM010000045.1"/>
</dbReference>
<accession>A0ABU5PJT6</accession>
<feature type="domain" description="ABC transporter" evidence="4">
    <location>
        <begin position="5"/>
        <end position="254"/>
    </location>
</feature>
<keyword evidence="3 5" id="KW-0067">ATP-binding</keyword>
<dbReference type="InterPro" id="IPR003439">
    <property type="entry name" value="ABC_transporter-like_ATP-bd"/>
</dbReference>
<keyword evidence="6" id="KW-1185">Reference proteome</keyword>
<sequence length="259" mass="28567">MEKVLELNNVSVNFGGLTALSDINLEVRRGEILSIIGPNGAGKTTLFNLLTGIYRPTSGTIRYKDAVINKLKPYRRVELGLARTFQNTRLIKNMTVLENVLVAHAECNKEGMFSAIFKSQAALQRRREAIVQDCVEKLAIVGLEHKLDILAGGLPYGEQRLLEIARALATGCEVLLLDEPAAGMNAVEKAELIQKIKRLSSQYSIEIILIEHDMGLVMDISDRIVVLNYGVKIAEGNPAQIQNDPNVIEAYLGGEVEER</sequence>
<comment type="caution">
    <text evidence="5">The sequence shown here is derived from an EMBL/GenBank/DDBJ whole genome shotgun (WGS) entry which is preliminary data.</text>
</comment>
<dbReference type="PROSITE" id="PS50893">
    <property type="entry name" value="ABC_TRANSPORTER_2"/>
    <property type="match status" value="1"/>
</dbReference>